<dbReference type="InterPro" id="IPR006148">
    <property type="entry name" value="Glc/Gal-6P_isomerase"/>
</dbReference>
<comment type="catalytic activity">
    <reaction evidence="1">
        <text>alpha-D-glucosamine 6-phosphate + H2O = beta-D-fructose 6-phosphate + NH4(+)</text>
        <dbReference type="Rhea" id="RHEA:12172"/>
        <dbReference type="ChEBI" id="CHEBI:15377"/>
        <dbReference type="ChEBI" id="CHEBI:28938"/>
        <dbReference type="ChEBI" id="CHEBI:57634"/>
        <dbReference type="ChEBI" id="CHEBI:75989"/>
        <dbReference type="EC" id="3.5.99.6"/>
    </reaction>
</comment>
<evidence type="ECO:0000256" key="3">
    <source>
        <dbReference type="ARBA" id="ARBA00012680"/>
    </source>
</evidence>
<name>A0AAV5RCC2_PICKL</name>
<evidence type="ECO:0000313" key="6">
    <source>
        <dbReference type="EMBL" id="GMM48266.1"/>
    </source>
</evidence>
<dbReference type="GO" id="GO:0019262">
    <property type="term" value="P:N-acetylneuraminate catabolic process"/>
    <property type="evidence" value="ECO:0007669"/>
    <property type="project" value="TreeGrafter"/>
</dbReference>
<dbReference type="PANTHER" id="PTHR11280:SF5">
    <property type="entry name" value="GLUCOSAMINE-6-PHOSPHATE ISOMERASE"/>
    <property type="match status" value="1"/>
</dbReference>
<dbReference type="Pfam" id="PF01182">
    <property type="entry name" value="Glucosamine_iso"/>
    <property type="match status" value="1"/>
</dbReference>
<evidence type="ECO:0000256" key="4">
    <source>
        <dbReference type="ARBA" id="ARBA00022801"/>
    </source>
</evidence>
<dbReference type="GO" id="GO:0004342">
    <property type="term" value="F:glucosamine-6-phosphate deaminase activity"/>
    <property type="evidence" value="ECO:0007669"/>
    <property type="project" value="UniProtKB-EC"/>
</dbReference>
<protein>
    <recommendedName>
        <fullName evidence="3">glucosamine-6-phosphate deaminase</fullName>
        <ecNumber evidence="3">3.5.99.6</ecNumber>
    </recommendedName>
</protein>
<comment type="similarity">
    <text evidence="2">Belongs to the glucosamine/galactosamine-6-phosphate isomerase family.</text>
</comment>
<dbReference type="GO" id="GO:0005975">
    <property type="term" value="P:carbohydrate metabolic process"/>
    <property type="evidence" value="ECO:0007669"/>
    <property type="project" value="InterPro"/>
</dbReference>
<organism evidence="6 7">
    <name type="scientific">Pichia kluyveri</name>
    <name type="common">Yeast</name>
    <dbReference type="NCBI Taxonomy" id="36015"/>
    <lineage>
        <taxon>Eukaryota</taxon>
        <taxon>Fungi</taxon>
        <taxon>Dikarya</taxon>
        <taxon>Ascomycota</taxon>
        <taxon>Saccharomycotina</taxon>
        <taxon>Pichiomycetes</taxon>
        <taxon>Pichiales</taxon>
        <taxon>Pichiaceae</taxon>
        <taxon>Pichia</taxon>
    </lineage>
</organism>
<dbReference type="InterPro" id="IPR004547">
    <property type="entry name" value="Glucosamine6P_isomerase"/>
</dbReference>
<comment type="caution">
    <text evidence="6">The sequence shown here is derived from an EMBL/GenBank/DDBJ whole genome shotgun (WGS) entry which is preliminary data.</text>
</comment>
<evidence type="ECO:0000256" key="1">
    <source>
        <dbReference type="ARBA" id="ARBA00000644"/>
    </source>
</evidence>
<keyword evidence="4" id="KW-0378">Hydrolase</keyword>
<dbReference type="GO" id="GO:0006043">
    <property type="term" value="P:glucosamine catabolic process"/>
    <property type="evidence" value="ECO:0007669"/>
    <property type="project" value="TreeGrafter"/>
</dbReference>
<sequence>MVEPVKFETKNEAAKYVALYIANSINLFQPTEKKPYVLGLPTGSSPEPVYAELINLYKKRLVSFKNVVTFNMDEYCEIEPTNDQSYDYFMHKNFFDHVDLQPQNINILNSLAEDYEKECADYEAKINRYGKFNLFMGGLGPNGHIAFNESGSPRDSKTRIVNLDESTIIANSRFFGNDTSKVPNKALSVGISTIIDNSNELLFLVFGETKREILHKTLTSEICSGIPSTYLREHKNCIVVFDSEAAGN</sequence>
<evidence type="ECO:0000313" key="7">
    <source>
        <dbReference type="Proteomes" id="UP001378960"/>
    </source>
</evidence>
<evidence type="ECO:0000256" key="2">
    <source>
        <dbReference type="ARBA" id="ARBA00005526"/>
    </source>
</evidence>
<dbReference type="GO" id="GO:0005737">
    <property type="term" value="C:cytoplasm"/>
    <property type="evidence" value="ECO:0007669"/>
    <property type="project" value="TreeGrafter"/>
</dbReference>
<dbReference type="GO" id="GO:0042802">
    <property type="term" value="F:identical protein binding"/>
    <property type="evidence" value="ECO:0007669"/>
    <property type="project" value="TreeGrafter"/>
</dbReference>
<dbReference type="PANTHER" id="PTHR11280">
    <property type="entry name" value="GLUCOSAMINE-6-PHOSPHATE ISOMERASE"/>
    <property type="match status" value="1"/>
</dbReference>
<feature type="domain" description="Glucosamine/galactosamine-6-phosphate isomerase" evidence="5">
    <location>
        <begin position="9"/>
        <end position="235"/>
    </location>
</feature>
<dbReference type="NCBIfam" id="TIGR00502">
    <property type="entry name" value="nagB"/>
    <property type="match status" value="1"/>
</dbReference>
<keyword evidence="7" id="KW-1185">Reference proteome</keyword>
<dbReference type="InterPro" id="IPR037171">
    <property type="entry name" value="NagB/RpiA_transferase-like"/>
</dbReference>
<dbReference type="EMBL" id="BTGB01000009">
    <property type="protein sequence ID" value="GMM48266.1"/>
    <property type="molecule type" value="Genomic_DNA"/>
</dbReference>
<evidence type="ECO:0000259" key="5">
    <source>
        <dbReference type="Pfam" id="PF01182"/>
    </source>
</evidence>
<dbReference type="GO" id="GO:0006046">
    <property type="term" value="P:N-acetylglucosamine catabolic process"/>
    <property type="evidence" value="ECO:0007669"/>
    <property type="project" value="TreeGrafter"/>
</dbReference>
<proteinExistence type="inferred from homology"/>
<dbReference type="Proteomes" id="UP001378960">
    <property type="component" value="Unassembled WGS sequence"/>
</dbReference>
<dbReference type="SUPFAM" id="SSF100950">
    <property type="entry name" value="NagB/RpiA/CoA transferase-like"/>
    <property type="match status" value="1"/>
</dbReference>
<dbReference type="EC" id="3.5.99.6" evidence="3"/>
<dbReference type="CDD" id="cd01399">
    <property type="entry name" value="GlcN6P_deaminase"/>
    <property type="match status" value="1"/>
</dbReference>
<dbReference type="Gene3D" id="3.40.50.1360">
    <property type="match status" value="1"/>
</dbReference>
<accession>A0AAV5RCC2</accession>
<gene>
    <name evidence="6" type="ORF">DAPK24_048640</name>
</gene>
<dbReference type="AlphaFoldDB" id="A0AAV5RCC2"/>
<reference evidence="6 7" key="1">
    <citation type="journal article" date="2023" name="Elife">
        <title>Identification of key yeast species and microbe-microbe interactions impacting larval growth of Drosophila in the wild.</title>
        <authorList>
            <person name="Mure A."/>
            <person name="Sugiura Y."/>
            <person name="Maeda R."/>
            <person name="Honda K."/>
            <person name="Sakurai N."/>
            <person name="Takahashi Y."/>
            <person name="Watada M."/>
            <person name="Katoh T."/>
            <person name="Gotoh A."/>
            <person name="Gotoh Y."/>
            <person name="Taniguchi I."/>
            <person name="Nakamura K."/>
            <person name="Hayashi T."/>
            <person name="Katayama T."/>
            <person name="Uemura T."/>
            <person name="Hattori Y."/>
        </authorList>
    </citation>
    <scope>NUCLEOTIDE SEQUENCE [LARGE SCALE GENOMIC DNA]</scope>
    <source>
        <strain evidence="6 7">PK-24</strain>
    </source>
</reference>